<gene>
    <name evidence="3" type="ORF">SEVIR_8G070050v2</name>
</gene>
<keyword evidence="2" id="KW-0812">Transmembrane</keyword>
<sequence length="260" mass="28202">MTGSFYFFFFFSVQNAVVLLFLCYAAVCPCTPERRPPLLAPARQSPCSSPPEPLLVPAHPYRRSAAPTCPARPARSAHQSPVAPAAGAPPLLASARPARSARRSPVCPCCRSAAPARLCSPRPPLLALARPCRRSAAPPTGDLLREASWWPRWVSWPVVVAAGEEEGGGSASAATLGREGSGGVERAWSLTVDDLEELKGCVDLGFGFSYHEIPELCGMPALELCYSVSQRQCARSHSRRRGRRRFFILMHGSKLPVRQR</sequence>
<name>A0A4U6TQL1_SETVI</name>
<evidence type="ECO:0000313" key="4">
    <source>
        <dbReference type="Proteomes" id="UP000298652"/>
    </source>
</evidence>
<keyword evidence="2" id="KW-1133">Transmembrane helix</keyword>
<dbReference type="InterPro" id="IPR012881">
    <property type="entry name" value="DUF1685"/>
</dbReference>
<feature type="region of interest" description="Disordered" evidence="1">
    <location>
        <begin position="64"/>
        <end position="89"/>
    </location>
</feature>
<keyword evidence="2" id="KW-0472">Membrane</keyword>
<accession>A0A4U6TQL1</accession>
<dbReference type="Proteomes" id="UP000298652">
    <property type="component" value="Chromosome 8"/>
</dbReference>
<dbReference type="PANTHER" id="PTHR31865">
    <property type="entry name" value="OSJNBA0071G03.3 PROTEIN"/>
    <property type="match status" value="1"/>
</dbReference>
<feature type="transmembrane region" description="Helical" evidence="2">
    <location>
        <begin position="6"/>
        <end position="27"/>
    </location>
</feature>
<dbReference type="AlphaFoldDB" id="A0A4U6TQL1"/>
<feature type="compositionally biased region" description="Low complexity" evidence="1">
    <location>
        <begin position="80"/>
        <end position="89"/>
    </location>
</feature>
<evidence type="ECO:0000313" key="3">
    <source>
        <dbReference type="EMBL" id="TKV99836.1"/>
    </source>
</evidence>
<dbReference type="EMBL" id="CM016559">
    <property type="protein sequence ID" value="TKV99836.1"/>
    <property type="molecule type" value="Genomic_DNA"/>
</dbReference>
<proteinExistence type="predicted"/>
<reference evidence="3" key="1">
    <citation type="submission" date="2019-03" db="EMBL/GenBank/DDBJ databases">
        <title>WGS assembly of Setaria viridis.</title>
        <authorList>
            <person name="Huang P."/>
            <person name="Jenkins J."/>
            <person name="Grimwood J."/>
            <person name="Barry K."/>
            <person name="Healey A."/>
            <person name="Mamidi S."/>
            <person name="Sreedasyam A."/>
            <person name="Shu S."/>
            <person name="Feldman M."/>
            <person name="Wu J."/>
            <person name="Yu Y."/>
            <person name="Chen C."/>
            <person name="Johnson J."/>
            <person name="Rokhsar D."/>
            <person name="Baxter I."/>
            <person name="Schmutz J."/>
            <person name="Brutnell T."/>
            <person name="Kellogg E."/>
        </authorList>
    </citation>
    <scope>NUCLEOTIDE SEQUENCE [LARGE SCALE GENOMIC DNA]</scope>
</reference>
<protein>
    <submittedName>
        <fullName evidence="3">Uncharacterized protein</fullName>
    </submittedName>
</protein>
<organism evidence="3 4">
    <name type="scientific">Setaria viridis</name>
    <name type="common">Green bristlegrass</name>
    <name type="synonym">Setaria italica subsp. viridis</name>
    <dbReference type="NCBI Taxonomy" id="4556"/>
    <lineage>
        <taxon>Eukaryota</taxon>
        <taxon>Viridiplantae</taxon>
        <taxon>Streptophyta</taxon>
        <taxon>Embryophyta</taxon>
        <taxon>Tracheophyta</taxon>
        <taxon>Spermatophyta</taxon>
        <taxon>Magnoliopsida</taxon>
        <taxon>Liliopsida</taxon>
        <taxon>Poales</taxon>
        <taxon>Poaceae</taxon>
        <taxon>PACMAD clade</taxon>
        <taxon>Panicoideae</taxon>
        <taxon>Panicodae</taxon>
        <taxon>Paniceae</taxon>
        <taxon>Cenchrinae</taxon>
        <taxon>Setaria</taxon>
    </lineage>
</organism>
<dbReference type="PANTHER" id="PTHR31865:SF0">
    <property type="entry name" value="EXPRESSED PROTEIN"/>
    <property type="match status" value="1"/>
</dbReference>
<evidence type="ECO:0000256" key="2">
    <source>
        <dbReference type="SAM" id="Phobius"/>
    </source>
</evidence>
<dbReference type="Pfam" id="PF07939">
    <property type="entry name" value="DUF1685"/>
    <property type="match status" value="1"/>
</dbReference>
<dbReference type="Gramene" id="TKV99836">
    <property type="protein sequence ID" value="TKV99836"/>
    <property type="gene ID" value="SEVIR_8G070050v2"/>
</dbReference>
<evidence type="ECO:0000256" key="1">
    <source>
        <dbReference type="SAM" id="MobiDB-lite"/>
    </source>
</evidence>
<keyword evidence="4" id="KW-1185">Reference proteome</keyword>